<evidence type="ECO:0000313" key="3">
    <source>
        <dbReference type="EMBL" id="TFY61631.1"/>
    </source>
</evidence>
<evidence type="ECO:0000313" key="4">
    <source>
        <dbReference type="Proteomes" id="UP000298327"/>
    </source>
</evidence>
<gene>
    <name evidence="3" type="ORF">EVG20_g6977</name>
</gene>
<name>A0A4Y9YJK9_9AGAM</name>
<evidence type="ECO:0000256" key="1">
    <source>
        <dbReference type="SAM" id="MobiDB-lite"/>
    </source>
</evidence>
<organism evidence="3 4">
    <name type="scientific">Dentipellis fragilis</name>
    <dbReference type="NCBI Taxonomy" id="205917"/>
    <lineage>
        <taxon>Eukaryota</taxon>
        <taxon>Fungi</taxon>
        <taxon>Dikarya</taxon>
        <taxon>Basidiomycota</taxon>
        <taxon>Agaricomycotina</taxon>
        <taxon>Agaricomycetes</taxon>
        <taxon>Russulales</taxon>
        <taxon>Hericiaceae</taxon>
        <taxon>Dentipellis</taxon>
    </lineage>
</organism>
<feature type="compositionally biased region" description="Polar residues" evidence="1">
    <location>
        <begin position="46"/>
        <end position="58"/>
    </location>
</feature>
<feature type="chain" id="PRO_5021231420" evidence="2">
    <location>
        <begin position="20"/>
        <end position="103"/>
    </location>
</feature>
<comment type="caution">
    <text evidence="3">The sequence shown here is derived from an EMBL/GenBank/DDBJ whole genome shotgun (WGS) entry which is preliminary data.</text>
</comment>
<sequence length="103" mass="11188">MHFFSVLLSLATVAIVSQANPVELGRRAGEFCHCQSQDSTSHRSSRTITAGISPQRNETQADRDAFLGAEDKSEWGFRRDYNGISNSGEVTSGGVKKIVLDSV</sequence>
<accession>A0A4Y9YJK9</accession>
<feature type="signal peptide" evidence="2">
    <location>
        <begin position="1"/>
        <end position="19"/>
    </location>
</feature>
<reference evidence="3 4" key="1">
    <citation type="submission" date="2019-02" db="EMBL/GenBank/DDBJ databases">
        <title>Genome sequencing of the rare red list fungi Dentipellis fragilis.</title>
        <authorList>
            <person name="Buettner E."/>
            <person name="Kellner H."/>
        </authorList>
    </citation>
    <scope>NUCLEOTIDE SEQUENCE [LARGE SCALE GENOMIC DNA]</scope>
    <source>
        <strain evidence="3 4">DSM 105465</strain>
    </source>
</reference>
<protein>
    <submittedName>
        <fullName evidence="3">Uncharacterized protein</fullName>
    </submittedName>
</protein>
<proteinExistence type="predicted"/>
<feature type="region of interest" description="Disordered" evidence="1">
    <location>
        <begin position="36"/>
        <end position="61"/>
    </location>
</feature>
<dbReference type="AlphaFoldDB" id="A0A4Y9YJK9"/>
<evidence type="ECO:0000256" key="2">
    <source>
        <dbReference type="SAM" id="SignalP"/>
    </source>
</evidence>
<dbReference type="EMBL" id="SEOQ01000499">
    <property type="protein sequence ID" value="TFY61631.1"/>
    <property type="molecule type" value="Genomic_DNA"/>
</dbReference>
<keyword evidence="2" id="KW-0732">Signal</keyword>
<dbReference type="Proteomes" id="UP000298327">
    <property type="component" value="Unassembled WGS sequence"/>
</dbReference>
<keyword evidence="4" id="KW-1185">Reference proteome</keyword>